<sequence>MFTLRQSLGALAAIVAAPLASAVPITTFSRIGVSSNGMDILNLQINAAMSPGHLTENNTMSFVVDTHSSKVTCSGSWAPEGPVPEGAYIACANSTLGWNFKENTYKGMNDFTLQMEYTYTDDSVGQYPYNRVTEFSHANITATNVVCSSQTQNCQQPKNSTITAIVYAAIA</sequence>
<comment type="caution">
    <text evidence="2">The sequence shown here is derived from an EMBL/GenBank/DDBJ whole genome shotgun (WGS) entry which is preliminary data.</text>
</comment>
<keyword evidence="3" id="KW-1185">Reference proteome</keyword>
<gene>
    <name evidence="2" type="ORF">QM012_000801</name>
</gene>
<feature type="chain" id="PRO_5047403166" description="AA1-like domain-containing protein" evidence="1">
    <location>
        <begin position="23"/>
        <end position="171"/>
    </location>
</feature>
<feature type="signal peptide" evidence="1">
    <location>
        <begin position="1"/>
        <end position="22"/>
    </location>
</feature>
<protein>
    <recommendedName>
        <fullName evidence="4">AA1-like domain-containing protein</fullName>
    </recommendedName>
</protein>
<evidence type="ECO:0000313" key="2">
    <source>
        <dbReference type="EMBL" id="KAK6002956.1"/>
    </source>
</evidence>
<proteinExistence type="predicted"/>
<accession>A0ABR0TEV0</accession>
<dbReference type="EMBL" id="JASGXD010000010">
    <property type="protein sequence ID" value="KAK6002956.1"/>
    <property type="molecule type" value="Genomic_DNA"/>
</dbReference>
<evidence type="ECO:0008006" key="4">
    <source>
        <dbReference type="Google" id="ProtNLM"/>
    </source>
</evidence>
<reference evidence="2 3" key="1">
    <citation type="submission" date="2023-11" db="EMBL/GenBank/DDBJ databases">
        <title>Draft genome sequence and annotation of the polyextremotolerant black yeast-like fungus Aureobasidium pullulans NRRL 62042.</title>
        <authorList>
            <person name="Dielentheis-Frenken M.R.E."/>
            <person name="Wibberg D."/>
            <person name="Blank L.M."/>
            <person name="Tiso T."/>
        </authorList>
    </citation>
    <scope>NUCLEOTIDE SEQUENCE [LARGE SCALE GENOMIC DNA]</scope>
    <source>
        <strain evidence="2 3">NRRL 62042</strain>
    </source>
</reference>
<name>A0ABR0TEV0_AURPU</name>
<keyword evidence="1" id="KW-0732">Signal</keyword>
<evidence type="ECO:0000256" key="1">
    <source>
        <dbReference type="SAM" id="SignalP"/>
    </source>
</evidence>
<organism evidence="2 3">
    <name type="scientific">Aureobasidium pullulans</name>
    <name type="common">Black yeast</name>
    <name type="synonym">Pullularia pullulans</name>
    <dbReference type="NCBI Taxonomy" id="5580"/>
    <lineage>
        <taxon>Eukaryota</taxon>
        <taxon>Fungi</taxon>
        <taxon>Dikarya</taxon>
        <taxon>Ascomycota</taxon>
        <taxon>Pezizomycotina</taxon>
        <taxon>Dothideomycetes</taxon>
        <taxon>Dothideomycetidae</taxon>
        <taxon>Dothideales</taxon>
        <taxon>Saccotheciaceae</taxon>
        <taxon>Aureobasidium</taxon>
    </lineage>
</organism>
<dbReference type="Proteomes" id="UP001341245">
    <property type="component" value="Unassembled WGS sequence"/>
</dbReference>
<evidence type="ECO:0000313" key="3">
    <source>
        <dbReference type="Proteomes" id="UP001341245"/>
    </source>
</evidence>